<dbReference type="Gene3D" id="2.40.100.10">
    <property type="entry name" value="Cyclophilin-like"/>
    <property type="match status" value="1"/>
</dbReference>
<dbReference type="PANTHER" id="PTHR43309">
    <property type="entry name" value="5-OXOPROLINASE SUBUNIT C"/>
    <property type="match status" value="1"/>
</dbReference>
<dbReference type="PANTHER" id="PTHR43309:SF3">
    <property type="entry name" value="5-OXOPROLINASE SUBUNIT C"/>
    <property type="match status" value="1"/>
</dbReference>
<dbReference type="SUPFAM" id="SSF50891">
    <property type="entry name" value="Cyclophilin-like"/>
    <property type="match status" value="1"/>
</dbReference>
<dbReference type="GO" id="GO:0016787">
    <property type="term" value="F:hydrolase activity"/>
    <property type="evidence" value="ECO:0007669"/>
    <property type="project" value="UniProtKB-KW"/>
</dbReference>
<gene>
    <name evidence="5" type="primary">kipA_2</name>
    <name evidence="5" type="ORF">Mame_01724</name>
</gene>
<sequence>MIEVVALPALATVQDLGRHGHWTEGLGSAGVMDPLSHRIANWLLGNADTDATFEIPLTPGRFEFIEDTGFAIAGAACDARLDGLALPRCFAGTALAGQVLEFGAMRDGARVYLALPGGIDVPEMLGSRSTQLREGFGGFEGRVLKPGDRLQGRSAPGRLSRISVNLPPLRQDGEAEIRLRVIPSAETGQFTETALEGFYGKAYKVTPQSNRQGYRLEGPILERWTEGELRSHGIAPGIIQVPASGQPIIQLADAATMGGYPKIGCVIDADLWRVAQARLGDLIRFEPLTLAGMREAEEAFAAYLEETRQQVATGRRLFQSWSRDVF</sequence>
<evidence type="ECO:0000259" key="4">
    <source>
        <dbReference type="SMART" id="SM00797"/>
    </source>
</evidence>
<proteinExistence type="predicted"/>
<dbReference type="GO" id="GO:0005524">
    <property type="term" value="F:ATP binding"/>
    <property type="evidence" value="ECO:0007669"/>
    <property type="project" value="UniProtKB-KW"/>
</dbReference>
<keyword evidence="3" id="KW-0067">ATP-binding</keyword>
<keyword evidence="2" id="KW-0378">Hydrolase</keyword>
<dbReference type="KEGG" id="mmed:Mame_01724"/>
<dbReference type="RefSeq" id="WP_018067509.1">
    <property type="nucleotide sequence ID" value="NZ_AQWH01000043.1"/>
</dbReference>
<evidence type="ECO:0000313" key="5">
    <source>
        <dbReference type="EMBL" id="AQZ51071.1"/>
    </source>
</evidence>
<feature type="domain" description="Carboxyltransferase" evidence="4">
    <location>
        <begin position="23"/>
        <end position="303"/>
    </location>
</feature>
<name>A0A1U9Z047_9HYPH</name>
<dbReference type="Proteomes" id="UP000191135">
    <property type="component" value="Chromosome"/>
</dbReference>
<evidence type="ECO:0000313" key="6">
    <source>
        <dbReference type="Proteomes" id="UP000191135"/>
    </source>
</evidence>
<dbReference type="InterPro" id="IPR003778">
    <property type="entry name" value="CT_A_B"/>
</dbReference>
<dbReference type="OrthoDB" id="9768696at2"/>
<protein>
    <submittedName>
        <fullName evidence="5">KipI antagonist</fullName>
    </submittedName>
</protein>
<dbReference type="SMART" id="SM00797">
    <property type="entry name" value="AHS2"/>
    <property type="match status" value="1"/>
</dbReference>
<keyword evidence="6" id="KW-1185">Reference proteome</keyword>
<evidence type="ECO:0000256" key="3">
    <source>
        <dbReference type="ARBA" id="ARBA00022840"/>
    </source>
</evidence>
<reference evidence="5 6" key="1">
    <citation type="submission" date="2017-03" db="EMBL/GenBank/DDBJ databases">
        <title>Foreign affairs: Plasmid Transfer between Roseobacters and Rhizobia.</title>
        <authorList>
            <person name="Bartling P."/>
            <person name="Bunk B."/>
            <person name="Overmann J."/>
            <person name="Brinkmann H."/>
            <person name="Petersen J."/>
        </authorList>
    </citation>
    <scope>NUCLEOTIDE SEQUENCE [LARGE SCALE GENOMIC DNA]</scope>
    <source>
        <strain evidence="5 6">MACL11</strain>
    </source>
</reference>
<dbReference type="Pfam" id="PF02626">
    <property type="entry name" value="CT_A_B"/>
    <property type="match status" value="1"/>
</dbReference>
<accession>A0A1U9Z047</accession>
<dbReference type="STRING" id="1122214.Mame_01724"/>
<dbReference type="eggNOG" id="COG1984">
    <property type="taxonomic scope" value="Bacteria"/>
</dbReference>
<dbReference type="AlphaFoldDB" id="A0A1U9Z047"/>
<dbReference type="InterPro" id="IPR029000">
    <property type="entry name" value="Cyclophilin-like_dom_sf"/>
</dbReference>
<evidence type="ECO:0000256" key="2">
    <source>
        <dbReference type="ARBA" id="ARBA00022801"/>
    </source>
</evidence>
<dbReference type="NCBIfam" id="TIGR00724">
    <property type="entry name" value="urea_amlyse_rel"/>
    <property type="match status" value="1"/>
</dbReference>
<dbReference type="EMBL" id="CP020330">
    <property type="protein sequence ID" value="AQZ51071.1"/>
    <property type="molecule type" value="Genomic_DNA"/>
</dbReference>
<keyword evidence="1" id="KW-0547">Nucleotide-binding</keyword>
<dbReference type="InterPro" id="IPR052708">
    <property type="entry name" value="PxpC"/>
</dbReference>
<organism evidence="5 6">
    <name type="scientific">Martelella mediterranea DSM 17316</name>
    <dbReference type="NCBI Taxonomy" id="1122214"/>
    <lineage>
        <taxon>Bacteria</taxon>
        <taxon>Pseudomonadati</taxon>
        <taxon>Pseudomonadota</taxon>
        <taxon>Alphaproteobacteria</taxon>
        <taxon>Hyphomicrobiales</taxon>
        <taxon>Aurantimonadaceae</taxon>
        <taxon>Martelella</taxon>
    </lineage>
</organism>
<evidence type="ECO:0000256" key="1">
    <source>
        <dbReference type="ARBA" id="ARBA00022741"/>
    </source>
</evidence>